<keyword evidence="2 5" id="KW-0812">Transmembrane</keyword>
<dbReference type="EMBL" id="CP121689">
    <property type="protein sequence ID" value="WZL76208.1"/>
    <property type="molecule type" value="Genomic_DNA"/>
</dbReference>
<gene>
    <name evidence="7" type="ORF">QBE54_00300</name>
</gene>
<evidence type="ECO:0000259" key="6">
    <source>
        <dbReference type="PROSITE" id="PS50928"/>
    </source>
</evidence>
<dbReference type="InterPro" id="IPR000515">
    <property type="entry name" value="MetI-like"/>
</dbReference>
<feature type="transmembrane region" description="Helical" evidence="5">
    <location>
        <begin position="218"/>
        <end position="242"/>
    </location>
</feature>
<evidence type="ECO:0000313" key="7">
    <source>
        <dbReference type="EMBL" id="WZL76208.1"/>
    </source>
</evidence>
<name>A0ABZ2YB20_9BACT</name>
<comment type="similarity">
    <text evidence="5">Belongs to the binding-protein-dependent transport system permease family.</text>
</comment>
<dbReference type="CDD" id="cd06261">
    <property type="entry name" value="TM_PBP2"/>
    <property type="match status" value="1"/>
</dbReference>
<evidence type="ECO:0000256" key="5">
    <source>
        <dbReference type="RuleBase" id="RU363032"/>
    </source>
</evidence>
<comment type="subcellular location">
    <subcellularLocation>
        <location evidence="1 5">Cell membrane</location>
        <topology evidence="1 5">Multi-pass membrane protein</topology>
    </subcellularLocation>
</comment>
<dbReference type="InterPro" id="IPR035906">
    <property type="entry name" value="MetI-like_sf"/>
</dbReference>
<dbReference type="PROSITE" id="PS50928">
    <property type="entry name" value="ABC_TM1"/>
    <property type="match status" value="1"/>
</dbReference>
<feature type="transmembrane region" description="Helical" evidence="5">
    <location>
        <begin position="78"/>
        <end position="101"/>
    </location>
</feature>
<dbReference type="Proteomes" id="UP001461341">
    <property type="component" value="Chromosome"/>
</dbReference>
<dbReference type="Gene3D" id="1.10.3720.10">
    <property type="entry name" value="MetI-like"/>
    <property type="match status" value="1"/>
</dbReference>
<reference evidence="7 8" key="1">
    <citation type="submission" date="2023-03" db="EMBL/GenBank/DDBJ databases">
        <title>Novel Species.</title>
        <authorList>
            <person name="Ma S."/>
        </authorList>
    </citation>
    <scope>NUCLEOTIDE SEQUENCE [LARGE SCALE GENOMIC DNA]</scope>
    <source>
        <strain evidence="7 8">B11</strain>
    </source>
</reference>
<organism evidence="7 8">
    <name type="scientific">Thermatribacter velox</name>
    <dbReference type="NCBI Taxonomy" id="3039681"/>
    <lineage>
        <taxon>Bacteria</taxon>
        <taxon>Pseudomonadati</taxon>
        <taxon>Atribacterota</taxon>
        <taxon>Atribacteria</taxon>
        <taxon>Atribacterales</taxon>
        <taxon>Thermatribacteraceae</taxon>
        <taxon>Thermatribacter</taxon>
    </lineage>
</organism>
<keyword evidence="4 5" id="KW-0472">Membrane</keyword>
<keyword evidence="5" id="KW-0813">Transport</keyword>
<feature type="transmembrane region" description="Helical" evidence="5">
    <location>
        <begin position="158"/>
        <end position="183"/>
    </location>
</feature>
<feature type="transmembrane region" description="Helical" evidence="5">
    <location>
        <begin position="50"/>
        <end position="71"/>
    </location>
</feature>
<feature type="domain" description="ABC transmembrane type-1" evidence="6">
    <location>
        <begin position="46"/>
        <end position="237"/>
    </location>
</feature>
<evidence type="ECO:0000313" key="8">
    <source>
        <dbReference type="Proteomes" id="UP001461341"/>
    </source>
</evidence>
<keyword evidence="3 5" id="KW-1133">Transmembrane helix</keyword>
<evidence type="ECO:0000256" key="4">
    <source>
        <dbReference type="ARBA" id="ARBA00023136"/>
    </source>
</evidence>
<dbReference type="SUPFAM" id="SSF161098">
    <property type="entry name" value="MetI-like"/>
    <property type="match status" value="1"/>
</dbReference>
<dbReference type="RefSeq" id="WP_369018366.1">
    <property type="nucleotide sequence ID" value="NZ_CP121689.1"/>
</dbReference>
<evidence type="ECO:0000256" key="2">
    <source>
        <dbReference type="ARBA" id="ARBA00022692"/>
    </source>
</evidence>
<dbReference type="PANTHER" id="PTHR43879:SF1">
    <property type="entry name" value="GLUCOSE IMPORT SYSTEM PERMEASE PROTEIN GLCU"/>
    <property type="match status" value="1"/>
</dbReference>
<dbReference type="PANTHER" id="PTHR43879">
    <property type="entry name" value="ABC TRANSPORTER PERMEASE PROTEIN"/>
    <property type="match status" value="1"/>
</dbReference>
<evidence type="ECO:0000256" key="3">
    <source>
        <dbReference type="ARBA" id="ARBA00022989"/>
    </source>
</evidence>
<evidence type="ECO:0000256" key="1">
    <source>
        <dbReference type="ARBA" id="ARBA00004651"/>
    </source>
</evidence>
<proteinExistence type="inferred from homology"/>
<feature type="transmembrane region" description="Helical" evidence="5">
    <location>
        <begin position="113"/>
        <end position="137"/>
    </location>
</feature>
<accession>A0ABZ2YB20</accession>
<protein>
    <submittedName>
        <fullName evidence="7">Carbohydrate ABC transporter permease</fullName>
    </submittedName>
</protein>
<sequence length="252" mass="27960">MIPIYAMISTSLKTQEEVALQKYLVPPQKLQTSNYAKAFEALKIGLRNSLIISLSATFVCILIGSMAGYALTGFNFRFATYLFFAIVVVTFLPYHVILIPITQFLKTLNLLNTYWGLILIYVILNAPMATLITGTFFMKVPPDLEEAAILDGCKPFKYYLKILLPVSLPGLISATILVFIQIYNEFLLGIALTRGPQVKPVMPFLAELKGTQIAQWHIQMAGAVITSIIPVLVFIFLGRYFISGLMAGYGKG</sequence>
<dbReference type="Pfam" id="PF00528">
    <property type="entry name" value="BPD_transp_1"/>
    <property type="match status" value="1"/>
</dbReference>
<keyword evidence="8" id="KW-1185">Reference proteome</keyword>